<dbReference type="SUPFAM" id="SSF46785">
    <property type="entry name" value="Winged helix' DNA-binding domain"/>
    <property type="match status" value="1"/>
</dbReference>
<name>A0A0E3WZQ5_METMT</name>
<dbReference type="PROSITE" id="PS50995">
    <property type="entry name" value="HTH_MARR_2"/>
    <property type="match status" value="1"/>
</dbReference>
<keyword evidence="1" id="KW-0805">Transcription regulation</keyword>
<dbReference type="HOGENOM" id="CLU_083287_18_0_2"/>
<dbReference type="PRINTS" id="PR00598">
    <property type="entry name" value="HTHMARR"/>
</dbReference>
<dbReference type="InterPro" id="IPR036388">
    <property type="entry name" value="WH-like_DNA-bd_sf"/>
</dbReference>
<proteinExistence type="predicted"/>
<dbReference type="Gene3D" id="1.10.10.10">
    <property type="entry name" value="Winged helix-like DNA-binding domain superfamily/Winged helix DNA-binding domain"/>
    <property type="match status" value="1"/>
</dbReference>
<dbReference type="PROSITE" id="PS01117">
    <property type="entry name" value="HTH_MARR_1"/>
    <property type="match status" value="1"/>
</dbReference>
<evidence type="ECO:0000259" key="4">
    <source>
        <dbReference type="PROSITE" id="PS50995"/>
    </source>
</evidence>
<accession>A0A0E3WZQ5</accession>
<dbReference type="OrthoDB" id="10712at2157"/>
<dbReference type="AlphaFoldDB" id="A0A0E3WZQ5"/>
<gene>
    <name evidence="5" type="ORF">MCMEM_1211</name>
</gene>
<evidence type="ECO:0000313" key="6">
    <source>
        <dbReference type="Proteomes" id="UP000033048"/>
    </source>
</evidence>
<dbReference type="InterPro" id="IPR036390">
    <property type="entry name" value="WH_DNA-bd_sf"/>
</dbReference>
<dbReference type="EMBL" id="CP009518">
    <property type="protein sequence ID" value="AKB85264.1"/>
    <property type="molecule type" value="Genomic_DNA"/>
</dbReference>
<dbReference type="SMART" id="SM00347">
    <property type="entry name" value="HTH_MARR"/>
    <property type="match status" value="1"/>
</dbReference>
<dbReference type="GeneID" id="24893754"/>
<dbReference type="STRING" id="1434104.MCMEM_1211"/>
<dbReference type="GO" id="GO:0003700">
    <property type="term" value="F:DNA-binding transcription factor activity"/>
    <property type="evidence" value="ECO:0007669"/>
    <property type="project" value="InterPro"/>
</dbReference>
<keyword evidence="3" id="KW-0804">Transcription</keyword>
<evidence type="ECO:0000313" key="5">
    <source>
        <dbReference type="EMBL" id="AKB85264.1"/>
    </source>
</evidence>
<dbReference type="Pfam" id="PF01047">
    <property type="entry name" value="MarR"/>
    <property type="match status" value="1"/>
</dbReference>
<dbReference type="GO" id="GO:0003677">
    <property type="term" value="F:DNA binding"/>
    <property type="evidence" value="ECO:0007669"/>
    <property type="project" value="UniProtKB-KW"/>
</dbReference>
<feature type="domain" description="HTH marR-type" evidence="4">
    <location>
        <begin position="3"/>
        <end position="124"/>
    </location>
</feature>
<keyword evidence="2" id="KW-0238">DNA-binding</keyword>
<reference evidence="5 6" key="1">
    <citation type="submission" date="2014-07" db="EMBL/GenBank/DDBJ databases">
        <title>Methanogenic archaea and the global carbon cycle.</title>
        <authorList>
            <person name="Henriksen J.R."/>
            <person name="Luke J."/>
            <person name="Reinhart S."/>
            <person name="Benedict M.N."/>
            <person name="Youngblut N.D."/>
            <person name="Metcalf M.E."/>
            <person name="Whitaker R.J."/>
            <person name="Metcalf W.W."/>
        </authorList>
    </citation>
    <scope>NUCLEOTIDE SEQUENCE [LARGE SCALE GENOMIC DNA]</scope>
    <source>
        <strain evidence="5 6">MM1</strain>
    </source>
</reference>
<keyword evidence="6" id="KW-1185">Reference proteome</keyword>
<dbReference type="PANTHER" id="PTHR42756">
    <property type="entry name" value="TRANSCRIPTIONAL REGULATOR, MARR"/>
    <property type="match status" value="1"/>
</dbReference>
<dbReference type="KEGG" id="mmet:MCMEM_1211"/>
<dbReference type="InterPro" id="IPR000835">
    <property type="entry name" value="HTH_MarR-typ"/>
</dbReference>
<dbReference type="PATRIC" id="fig|1434104.5.peg.1329"/>
<evidence type="ECO:0000256" key="2">
    <source>
        <dbReference type="ARBA" id="ARBA00023125"/>
    </source>
</evidence>
<protein>
    <submittedName>
        <fullName evidence="5">Transcriptional regulator, MarR family</fullName>
    </submittedName>
</protein>
<evidence type="ECO:0000256" key="1">
    <source>
        <dbReference type="ARBA" id="ARBA00023015"/>
    </source>
</evidence>
<dbReference type="Proteomes" id="UP000033048">
    <property type="component" value="Chromosome"/>
</dbReference>
<sequence>MYEEFVGKHISYLHRYARRYYDRELEPYGIGGAQLQILMPLYKMDGISQELLAQTIKVDKTTIARSIKKLVDKGYILRQTDEKDRRSYRIFLTEKGKTTEHEMMEIFNRWENNLLSKFDNDQRE</sequence>
<dbReference type="RefSeq" id="WP_048205383.1">
    <property type="nucleotide sequence ID" value="NZ_CP009518.1"/>
</dbReference>
<organism evidence="5 6">
    <name type="scientific">Methanococcoides methylutens MM1</name>
    <dbReference type="NCBI Taxonomy" id="1434104"/>
    <lineage>
        <taxon>Archaea</taxon>
        <taxon>Methanobacteriati</taxon>
        <taxon>Methanobacteriota</taxon>
        <taxon>Stenosarchaea group</taxon>
        <taxon>Methanomicrobia</taxon>
        <taxon>Methanosarcinales</taxon>
        <taxon>Methanosarcinaceae</taxon>
        <taxon>Methanococcoides</taxon>
    </lineage>
</organism>
<dbReference type="InterPro" id="IPR023187">
    <property type="entry name" value="Tscrpt_reg_MarR-type_CS"/>
</dbReference>
<evidence type="ECO:0000256" key="3">
    <source>
        <dbReference type="ARBA" id="ARBA00023163"/>
    </source>
</evidence>
<dbReference type="PANTHER" id="PTHR42756:SF2">
    <property type="entry name" value="MARR FAMILY REGULATORY PROTEIN"/>
    <property type="match status" value="1"/>
</dbReference>